<evidence type="ECO:0000313" key="1">
    <source>
        <dbReference type="EMBL" id="KEQ22010.1"/>
    </source>
</evidence>
<dbReference type="RefSeq" id="WP_036692740.1">
    <property type="nucleotide sequence ID" value="NZ_JNVM01000047.1"/>
</dbReference>
<gene>
    <name evidence="1" type="ORF">ET33_28510</name>
</gene>
<dbReference type="EMBL" id="JNVM01000047">
    <property type="protein sequence ID" value="KEQ22010.1"/>
    <property type="molecule type" value="Genomic_DNA"/>
</dbReference>
<proteinExistence type="predicted"/>
<evidence type="ECO:0000313" key="2">
    <source>
        <dbReference type="Proteomes" id="UP000028123"/>
    </source>
</evidence>
<comment type="caution">
    <text evidence="1">The sequence shown here is derived from an EMBL/GenBank/DDBJ whole genome shotgun (WGS) entry which is preliminary data.</text>
</comment>
<keyword evidence="2" id="KW-1185">Reference proteome</keyword>
<dbReference type="Proteomes" id="UP000028123">
    <property type="component" value="Unassembled WGS sequence"/>
</dbReference>
<organism evidence="1 2">
    <name type="scientific">Paenibacillus tyrfis</name>
    <dbReference type="NCBI Taxonomy" id="1501230"/>
    <lineage>
        <taxon>Bacteria</taxon>
        <taxon>Bacillati</taxon>
        <taxon>Bacillota</taxon>
        <taxon>Bacilli</taxon>
        <taxon>Bacillales</taxon>
        <taxon>Paenibacillaceae</taxon>
        <taxon>Paenibacillus</taxon>
    </lineage>
</organism>
<dbReference type="AlphaFoldDB" id="A0A081NU87"/>
<reference evidence="1 2" key="1">
    <citation type="submission" date="2014-06" db="EMBL/GenBank/DDBJ databases">
        <title>Draft genome sequence of Paenibacillus sp. MSt1.</title>
        <authorList>
            <person name="Aw Y.K."/>
            <person name="Ong K.S."/>
            <person name="Gan H.M."/>
            <person name="Lee S.M."/>
        </authorList>
    </citation>
    <scope>NUCLEOTIDE SEQUENCE [LARGE SCALE GENOMIC DNA]</scope>
    <source>
        <strain evidence="1 2">MSt1</strain>
    </source>
</reference>
<name>A0A081NU87_9BACL</name>
<dbReference type="OrthoDB" id="2644384at2"/>
<protein>
    <submittedName>
        <fullName evidence="1">Uncharacterized protein</fullName>
    </submittedName>
</protein>
<sequence length="223" mass="24766">MGIKIIRYCVLLALLFTTFFFVRTPKIHAQPERIPEKMDPGTVIHYVADNKYEVLAKGISLSDPEAVRPPEKKDKYLPRGKKGVTVEYGVDGRPSYMKGVSFGGESPGRPMPYALGIVQPASKDGEVMEGNVSMYGLGGYSKNERGFPLDNFTCATNQEIDDPPYGSTVVLKNLENGKVAYLKKKDVGRLHTGVVLDIRPHVFENVLGVNREQGWLKGAYFHD</sequence>
<accession>A0A081NU87</accession>